<proteinExistence type="predicted"/>
<dbReference type="KEGG" id="nid:NPIRD3C_1519"/>
<sequence length="55" mass="6298">MKIDIPIPCPTCGGKMYSVSYESSISLLKKRSWQVCKECDFERNSEEFKKSICCA</sequence>
<dbReference type="RefSeq" id="WP_182126741.1">
    <property type="nucleotide sequence ID" value="NZ_CP010868.1"/>
</dbReference>
<keyword evidence="2" id="KW-1185">Reference proteome</keyword>
<accession>A0A0C5BWQ4</accession>
<protein>
    <submittedName>
        <fullName evidence="1">Uncharacterized protein</fullName>
    </submittedName>
</protein>
<reference evidence="2" key="1">
    <citation type="submission" date="2015-02" db="EMBL/GenBank/DDBJ databases">
        <title>Characterization of two novel Thaumarchaeota isolated from the Northern Adriatic Sea.</title>
        <authorList>
            <person name="Bayer B."/>
            <person name="Vojvoda J."/>
            <person name="Offre P."/>
            <person name="Srivastava A."/>
            <person name="Elisabeth N."/>
            <person name="Garcia J.A.L."/>
            <person name="Schleper C."/>
            <person name="Herndl G.J."/>
        </authorList>
    </citation>
    <scope>NUCLEOTIDE SEQUENCE [LARGE SCALE GENOMIC DNA]</scope>
    <source>
        <strain evidence="2">D3C</strain>
    </source>
</reference>
<dbReference type="OrthoDB" id="5919at2157"/>
<gene>
    <name evidence="1" type="ORF">NPIRD3C_1519</name>
</gene>
<dbReference type="HOGENOM" id="CLU_3020793_0_0_2"/>
<organism evidence="1 2">
    <name type="scientific">Nitrosopumilus piranensis</name>
    <dbReference type="NCBI Taxonomy" id="1582439"/>
    <lineage>
        <taxon>Archaea</taxon>
        <taxon>Nitrososphaerota</taxon>
        <taxon>Nitrososphaeria</taxon>
        <taxon>Nitrosopumilales</taxon>
        <taxon>Nitrosopumilaceae</taxon>
        <taxon>Nitrosopumilus</taxon>
    </lineage>
</organism>
<dbReference type="AlphaFoldDB" id="A0A0C5BWQ4"/>
<reference evidence="1 2" key="3">
    <citation type="journal article" date="2019" name="Int. J. Syst. Evol. Microbiol.">
        <title>Nitrosopumilus adriaticus sp. nov. and Nitrosopumilus piranensis sp. nov., two ammonia-oxidizing archaea from the Adriatic Sea and members of the class Nitrososphaeria.</title>
        <authorList>
            <person name="Bayer B."/>
            <person name="Vojvoda J."/>
            <person name="Reinthaler T."/>
            <person name="Reyes C."/>
            <person name="Pinto M."/>
            <person name="Herndl G.J."/>
        </authorList>
    </citation>
    <scope>NUCLEOTIDE SEQUENCE [LARGE SCALE GENOMIC DNA]</scope>
    <source>
        <strain evidence="1 2">D3C</strain>
    </source>
</reference>
<dbReference type="EMBL" id="CP010868">
    <property type="protein sequence ID" value="AJM92731.1"/>
    <property type="molecule type" value="Genomic_DNA"/>
</dbReference>
<dbReference type="GeneID" id="59166950"/>
<reference evidence="1 2" key="2">
    <citation type="journal article" date="2016" name="ISME J.">
        <title>Physiological and genomic characterization of two novel marine thaumarchaeal strains indicates niche differentiation.</title>
        <authorList>
            <person name="Bayer B."/>
            <person name="Vojvoda J."/>
            <person name="Offre P."/>
            <person name="Alves R.J."/>
            <person name="Elisabeth N.H."/>
            <person name="Garcia J.A."/>
            <person name="Volland J.M."/>
            <person name="Srivastava A."/>
            <person name="Schleper C."/>
            <person name="Herndl G.J."/>
        </authorList>
    </citation>
    <scope>NUCLEOTIDE SEQUENCE [LARGE SCALE GENOMIC DNA]</scope>
    <source>
        <strain evidence="1 2">D3C</strain>
    </source>
</reference>
<name>A0A0C5BWQ4_9ARCH</name>
<evidence type="ECO:0000313" key="1">
    <source>
        <dbReference type="EMBL" id="AJM92731.1"/>
    </source>
</evidence>
<evidence type="ECO:0000313" key="2">
    <source>
        <dbReference type="Proteomes" id="UP000032027"/>
    </source>
</evidence>
<dbReference type="STRING" id="1582439.NPIRD3C_1519"/>
<dbReference type="PATRIC" id="fig|1582439.9.peg.1567"/>
<dbReference type="Proteomes" id="UP000032027">
    <property type="component" value="Chromosome"/>
</dbReference>